<dbReference type="EMBL" id="GBRH01261882">
    <property type="protein sequence ID" value="JAD36013.1"/>
    <property type="molecule type" value="Transcribed_RNA"/>
</dbReference>
<accession>A0A0A8ZEA1</accession>
<reference evidence="1" key="1">
    <citation type="submission" date="2014-09" db="EMBL/GenBank/DDBJ databases">
        <authorList>
            <person name="Magalhaes I.L.F."/>
            <person name="Oliveira U."/>
            <person name="Santos F.R."/>
            <person name="Vidigal T.H.D.A."/>
            <person name="Brescovit A.D."/>
            <person name="Santos A.J."/>
        </authorList>
    </citation>
    <scope>NUCLEOTIDE SEQUENCE</scope>
    <source>
        <tissue evidence="1">Shoot tissue taken approximately 20 cm above the soil surface</tissue>
    </source>
</reference>
<protein>
    <submittedName>
        <fullName evidence="1">Uncharacterized protein</fullName>
    </submittedName>
</protein>
<proteinExistence type="predicted"/>
<sequence>MKRGLKGKRSLEMLDEDVAL</sequence>
<dbReference type="AlphaFoldDB" id="A0A0A8ZEA1"/>
<reference evidence="1" key="2">
    <citation type="journal article" date="2015" name="Data Brief">
        <title>Shoot transcriptome of the giant reed, Arundo donax.</title>
        <authorList>
            <person name="Barrero R.A."/>
            <person name="Guerrero F.D."/>
            <person name="Moolhuijzen P."/>
            <person name="Goolsby J.A."/>
            <person name="Tidwell J."/>
            <person name="Bellgard S.E."/>
            <person name="Bellgard M.I."/>
        </authorList>
    </citation>
    <scope>NUCLEOTIDE SEQUENCE</scope>
    <source>
        <tissue evidence="1">Shoot tissue taken approximately 20 cm above the soil surface</tissue>
    </source>
</reference>
<name>A0A0A8ZEA1_ARUDO</name>
<evidence type="ECO:0000313" key="1">
    <source>
        <dbReference type="EMBL" id="JAD36013.1"/>
    </source>
</evidence>
<organism evidence="1">
    <name type="scientific">Arundo donax</name>
    <name type="common">Giant reed</name>
    <name type="synonym">Donax arundinaceus</name>
    <dbReference type="NCBI Taxonomy" id="35708"/>
    <lineage>
        <taxon>Eukaryota</taxon>
        <taxon>Viridiplantae</taxon>
        <taxon>Streptophyta</taxon>
        <taxon>Embryophyta</taxon>
        <taxon>Tracheophyta</taxon>
        <taxon>Spermatophyta</taxon>
        <taxon>Magnoliopsida</taxon>
        <taxon>Liliopsida</taxon>
        <taxon>Poales</taxon>
        <taxon>Poaceae</taxon>
        <taxon>PACMAD clade</taxon>
        <taxon>Arundinoideae</taxon>
        <taxon>Arundineae</taxon>
        <taxon>Arundo</taxon>
    </lineage>
</organism>